<dbReference type="AlphaFoldDB" id="A0AAX1ICH1"/>
<evidence type="ECO:0000313" key="1">
    <source>
        <dbReference type="EMBL" id="QNG76700.1"/>
    </source>
</evidence>
<protein>
    <submittedName>
        <fullName evidence="1">Uncharacterized protein</fullName>
    </submittedName>
</protein>
<dbReference type="Proteomes" id="UP000515598">
    <property type="component" value="Chromosome"/>
</dbReference>
<proteinExistence type="predicted"/>
<dbReference type="EMBL" id="CP060025">
    <property type="protein sequence ID" value="QNG76700.1"/>
    <property type="molecule type" value="Genomic_DNA"/>
</dbReference>
<evidence type="ECO:0000313" key="2">
    <source>
        <dbReference type="Proteomes" id="UP000515598"/>
    </source>
</evidence>
<name>A0AAX1ICH1_STEMA</name>
<organism evidence="1 2">
    <name type="scientific">Stenotrophomonas maltophilia</name>
    <name type="common">Pseudomonas maltophilia</name>
    <name type="synonym">Xanthomonas maltophilia</name>
    <dbReference type="NCBI Taxonomy" id="40324"/>
    <lineage>
        <taxon>Bacteria</taxon>
        <taxon>Pseudomonadati</taxon>
        <taxon>Pseudomonadota</taxon>
        <taxon>Gammaproteobacteria</taxon>
        <taxon>Lysobacterales</taxon>
        <taxon>Lysobacteraceae</taxon>
        <taxon>Stenotrophomonas</taxon>
        <taxon>Stenotrophomonas maltophilia group</taxon>
    </lineage>
</organism>
<accession>A0AAX1ICH1</accession>
<reference evidence="1 2" key="1">
    <citation type="submission" date="2020-08" db="EMBL/GenBank/DDBJ databases">
        <title>Phenotypic and transcriptomic analysis of seven clinical Stenotrophomonas maltophilia isolates identify a small set of shared and commonly regulated genes involved in biofilm lifestyle.</title>
        <authorList>
            <person name="Alio I."/>
            <person name="Gudzuhn M."/>
            <person name="Streit W."/>
        </authorList>
    </citation>
    <scope>NUCLEOTIDE SEQUENCE [LARGE SCALE GENOMIC DNA]</scope>
    <source>
        <strain evidence="1 2">UHH_SKK55</strain>
    </source>
</reference>
<gene>
    <name evidence="1" type="ORF">GPNADHDJ_00880</name>
</gene>
<sequence length="29" mass="3242">MAWIVSTKVDTYQQQQETLEGGALWVCGV</sequence>